<gene>
    <name evidence="1" type="primary">dndB</name>
    <name evidence="1" type="ORF">KJK29_16335</name>
</gene>
<dbReference type="Pfam" id="PF14072">
    <property type="entry name" value="DndB"/>
    <property type="match status" value="1"/>
</dbReference>
<name>A0ABX8G4X0_9ACTN</name>
<dbReference type="NCBIfam" id="TIGR03187">
    <property type="entry name" value="DGQHR"/>
    <property type="match status" value="1"/>
</dbReference>
<sequence>MEAATPATRVVAPRTSTGFEYTFPAIRGIQAGREYYVSMCPLRLIPKIFIFDEDELSPELRAQRILNKGRLPALTKYILDNPEDYVFSALTASVDGDMEFDPLGSDGNAFRAGQLRIPMDSRFLINDGQHRRAAIEHALKGNPDIGNETIAVVFFHDAGLARSQQMFADLNRHAVRPARSIGVLYDHRDSEAQVARTLAGQCTVFKGYVEMEKSTLSARSRMMFTLSALYYGTQSLLQGLEIKADAAAELAQEYWQHIDTTLPEWEMVRKRELSAREMRRDFIHSHGIALHALGRIGNSLLRESTAPSKWKRKLSPLKKVDWTRSNTDWEGRAIVGGRVSKSHQNVTLTVNYLRNHLRLGLSAEEQRVEDAYLRGEA</sequence>
<organism evidence="1 2">
    <name type="scientific">Streptomyces koelreuteriae</name>
    <dbReference type="NCBI Taxonomy" id="2838015"/>
    <lineage>
        <taxon>Bacteria</taxon>
        <taxon>Bacillati</taxon>
        <taxon>Actinomycetota</taxon>
        <taxon>Actinomycetes</taxon>
        <taxon>Kitasatosporales</taxon>
        <taxon>Streptomycetaceae</taxon>
        <taxon>Streptomyces</taxon>
    </lineage>
</organism>
<dbReference type="InterPro" id="IPR017642">
    <property type="entry name" value="DNA_S_mod_DndB"/>
</dbReference>
<accession>A0ABX8G4X0</accession>
<evidence type="ECO:0000313" key="1">
    <source>
        <dbReference type="EMBL" id="QWB28284.1"/>
    </source>
</evidence>
<dbReference type="NCBIfam" id="TIGR03233">
    <property type="entry name" value="DNA_S_dndB"/>
    <property type="match status" value="1"/>
</dbReference>
<protein>
    <submittedName>
        <fullName evidence="1">DNA sulfur modification protein DndB</fullName>
    </submittedName>
</protein>
<dbReference type="Proteomes" id="UP000679629">
    <property type="component" value="Chromosome"/>
</dbReference>
<proteinExistence type="predicted"/>
<reference evidence="2" key="1">
    <citation type="submission" date="2021-05" db="EMBL/GenBank/DDBJ databases">
        <title>Direct Submission.</title>
        <authorList>
            <person name="Li K."/>
            <person name="Gao J."/>
        </authorList>
    </citation>
    <scope>NUCLEOTIDE SEQUENCE [LARGE SCALE GENOMIC DNA]</scope>
    <source>
        <strain evidence="2">MG62</strain>
    </source>
</reference>
<dbReference type="EMBL" id="CP075896">
    <property type="protein sequence ID" value="QWB28284.1"/>
    <property type="molecule type" value="Genomic_DNA"/>
</dbReference>
<dbReference type="CDD" id="cd16412">
    <property type="entry name" value="dndB"/>
    <property type="match status" value="1"/>
</dbReference>
<evidence type="ECO:0000313" key="2">
    <source>
        <dbReference type="Proteomes" id="UP000679629"/>
    </source>
</evidence>
<keyword evidence="2" id="KW-1185">Reference proteome</keyword>
<dbReference type="InterPro" id="IPR017601">
    <property type="entry name" value="DGQHR-contain_dom"/>
</dbReference>